<gene>
    <name evidence="3" type="ORF">GCM10011507_13110</name>
</gene>
<proteinExistence type="predicted"/>
<dbReference type="EMBL" id="BMJB01000001">
    <property type="protein sequence ID" value="GGA62881.1"/>
    <property type="molecule type" value="Genomic_DNA"/>
</dbReference>
<dbReference type="GO" id="GO:0030246">
    <property type="term" value="F:carbohydrate binding"/>
    <property type="evidence" value="ECO:0007669"/>
    <property type="project" value="InterPro"/>
</dbReference>
<dbReference type="RefSeq" id="WP_188758442.1">
    <property type="nucleotide sequence ID" value="NZ_JAGSYK010000001.1"/>
</dbReference>
<dbReference type="SUPFAM" id="SSF56935">
    <property type="entry name" value="Porins"/>
    <property type="match status" value="1"/>
</dbReference>
<sequence length="1193" mass="129148">MCFAQLDRGTISGVVTDPSGSVIAGARATATNTATGTQSSTFTTGSGAYTIPALPAGDYSITVIAPGFKKFIRKGITVSVGQTASVDMQLALGQATATVTVTSNAPLLQTESAQNNVEVTTRDLNELPINITGVGAVRDPMGFAALLPGTIAGGWNDIHISGSPATTYRVFMDGLDDTSAVKGAISDEQQPSVESLASESVMINDYSAQYGESGGGIFNYTSKSGTNQLHGTAFTYLENEALNARQPFNGSLPMQRQFDFGGSFGGPVVIPRVYNGHNKTFFFFAYEEYYNKQTLNLGTITVPTAAYRNGDLSSLLLGPIVDSSGMPVLDCLGRPMINGAVYNPATTRMATCTDGSSKLVRDPFPNNFIGAPSTWDPVAQKVLTYLPTPSGATANQLTNNYPNLQPNNKYQYLTSIQLDHYIGEKWHFSGYYIAEYSNKDNAADGINGVATQTRWNTTPAPQLYLNADYTATPNLVLHSGFDFTRHAAMQNSAVQNFAATTLGLNTAANMPGGAANTFPLFHGLTVNRQSVPQMGNNNAPFIDNNWYNTESAIWVHGNHTFEFGGDFRHQLFGTHNDLSAGNYAFSPNETSLPSAQGQNLYGASIGDGFASFALGQLDGASIGNDNIQWFHRMESGIYALDNWKVTKRLTVNYGLRWDFEQMQHEQHDRETQFSPTVANPSAGGLLGGTEYEGYGTGRCNCSFEKFYPWMIQPRLGLSYQLGTKTVLHAASGLYSAPQLFMNEEIYSNQGFGFNQTFLTSPSYGIAAGQLSNGIPYSAAALTATNFDPGAYPNIGSTNSPPSFIVPNNGRPARFVQSTLGIEREIANNLTVNASFISDRGVWLNSDGLTNTINELTPSILSQKYNLDVTNPSDFNLLTQPISSPSVAARGFTKPYSTFPSGASLAQALRPYPQFGNIGDYYEHNGDWWYNALQIKVTKRISNGLSGGLGYSWSKNLGTVSSTGTYTTAIPIQDPSLSPQSQKSYVAIDQPQMINFYFNYELPAFSFAQSGWKRALLAGWTTDGIFRYGSGFPIQVPNATSTLTSVTFANGVWANRVAGQKLFLHNLNDHSGNPRTTFFLNPAAWANPASGHYANSKPYYGDYRGPRQPTEQLGIGKVLPIKERLKFSVRADFFNVFNRWVYPNLQNTSNPFQTPQYGQDGSIANGFGYLGNSISGAGGNYAPRSGEIVARIEF</sequence>
<dbReference type="InterPro" id="IPR013784">
    <property type="entry name" value="Carb-bd-like_fold"/>
</dbReference>
<reference evidence="3" key="2">
    <citation type="submission" date="2020-09" db="EMBL/GenBank/DDBJ databases">
        <authorList>
            <person name="Sun Q."/>
            <person name="Zhou Y."/>
        </authorList>
    </citation>
    <scope>NUCLEOTIDE SEQUENCE</scope>
    <source>
        <strain evidence="3">CGMCC 1.15447</strain>
    </source>
</reference>
<dbReference type="PANTHER" id="PTHR30069">
    <property type="entry name" value="TONB-DEPENDENT OUTER MEMBRANE RECEPTOR"/>
    <property type="match status" value="1"/>
</dbReference>
<dbReference type="AlphaFoldDB" id="A0A916RPW8"/>
<keyword evidence="4" id="KW-1185">Reference proteome</keyword>
<evidence type="ECO:0000259" key="2">
    <source>
        <dbReference type="Pfam" id="PF25183"/>
    </source>
</evidence>
<dbReference type="InterPro" id="IPR057601">
    <property type="entry name" value="Oar-like_b-barrel"/>
</dbReference>
<evidence type="ECO:0000313" key="3">
    <source>
        <dbReference type="EMBL" id="GGA62881.1"/>
    </source>
</evidence>
<dbReference type="SUPFAM" id="SSF49452">
    <property type="entry name" value="Starch-binding domain-like"/>
    <property type="match status" value="1"/>
</dbReference>
<dbReference type="Pfam" id="PF25183">
    <property type="entry name" value="OMP_b-brl_4"/>
    <property type="match status" value="1"/>
</dbReference>
<dbReference type="InterPro" id="IPR039426">
    <property type="entry name" value="TonB-dep_rcpt-like"/>
</dbReference>
<accession>A0A916RPW8</accession>
<dbReference type="Gene3D" id="2.60.40.1120">
    <property type="entry name" value="Carboxypeptidase-like, regulatory domain"/>
    <property type="match status" value="1"/>
</dbReference>
<evidence type="ECO:0000313" key="4">
    <source>
        <dbReference type="Proteomes" id="UP000648801"/>
    </source>
</evidence>
<keyword evidence="1" id="KW-0732">Signal</keyword>
<reference evidence="3" key="1">
    <citation type="journal article" date="2014" name="Int. J. Syst. Evol. Microbiol.">
        <title>Complete genome sequence of Corynebacterium casei LMG S-19264T (=DSM 44701T), isolated from a smear-ripened cheese.</title>
        <authorList>
            <consortium name="US DOE Joint Genome Institute (JGI-PGF)"/>
            <person name="Walter F."/>
            <person name="Albersmeier A."/>
            <person name="Kalinowski J."/>
            <person name="Ruckert C."/>
        </authorList>
    </citation>
    <scope>NUCLEOTIDE SEQUENCE</scope>
    <source>
        <strain evidence="3">CGMCC 1.15447</strain>
    </source>
</reference>
<dbReference type="GO" id="GO:0015344">
    <property type="term" value="F:siderophore uptake transmembrane transporter activity"/>
    <property type="evidence" value="ECO:0007669"/>
    <property type="project" value="TreeGrafter"/>
</dbReference>
<organism evidence="3 4">
    <name type="scientific">Edaphobacter acidisoli</name>
    <dbReference type="NCBI Taxonomy" id="2040573"/>
    <lineage>
        <taxon>Bacteria</taxon>
        <taxon>Pseudomonadati</taxon>
        <taxon>Acidobacteriota</taxon>
        <taxon>Terriglobia</taxon>
        <taxon>Terriglobales</taxon>
        <taxon>Acidobacteriaceae</taxon>
        <taxon>Edaphobacter</taxon>
    </lineage>
</organism>
<dbReference type="Proteomes" id="UP000648801">
    <property type="component" value="Unassembled WGS sequence"/>
</dbReference>
<feature type="domain" description="TonB-dependent transporter Oar-like beta-barrel" evidence="2">
    <location>
        <begin position="222"/>
        <end position="1158"/>
    </location>
</feature>
<dbReference type="PANTHER" id="PTHR30069:SF29">
    <property type="entry name" value="HEMOGLOBIN AND HEMOGLOBIN-HAPTOGLOBIN-BINDING PROTEIN 1-RELATED"/>
    <property type="match status" value="1"/>
</dbReference>
<protein>
    <recommendedName>
        <fullName evidence="2">TonB-dependent transporter Oar-like beta-barrel domain-containing protein</fullName>
    </recommendedName>
</protein>
<dbReference type="GO" id="GO:0044718">
    <property type="term" value="P:siderophore transmembrane transport"/>
    <property type="evidence" value="ECO:0007669"/>
    <property type="project" value="TreeGrafter"/>
</dbReference>
<name>A0A916RPW8_9BACT</name>
<dbReference type="Pfam" id="PF13620">
    <property type="entry name" value="CarboxypepD_reg"/>
    <property type="match status" value="1"/>
</dbReference>
<comment type="caution">
    <text evidence="3">The sequence shown here is derived from an EMBL/GenBank/DDBJ whole genome shotgun (WGS) entry which is preliminary data.</text>
</comment>
<evidence type="ECO:0000256" key="1">
    <source>
        <dbReference type="ARBA" id="ARBA00022729"/>
    </source>
</evidence>